<dbReference type="OrthoDB" id="9797941at2"/>
<evidence type="ECO:0000256" key="1">
    <source>
        <dbReference type="ARBA" id="ARBA00023231"/>
    </source>
</evidence>
<protein>
    <submittedName>
        <fullName evidence="3">Dinitrogenase iron-molybdenum cofactor</fullName>
    </submittedName>
</protein>
<gene>
    <name evidence="3" type="ORF">EV695_3439</name>
</gene>
<name>A0A4R1EN98_9GAMM</name>
<evidence type="ECO:0000313" key="3">
    <source>
        <dbReference type="EMBL" id="TCJ82707.1"/>
    </source>
</evidence>
<dbReference type="EMBL" id="SMFQ01000005">
    <property type="protein sequence ID" value="TCJ82707.1"/>
    <property type="molecule type" value="Genomic_DNA"/>
</dbReference>
<dbReference type="RefSeq" id="WP_131907215.1">
    <property type="nucleotide sequence ID" value="NZ_BAAAFU010000007.1"/>
</dbReference>
<reference evidence="3 4" key="1">
    <citation type="submission" date="2019-03" db="EMBL/GenBank/DDBJ databases">
        <title>Genomic Encyclopedia of Type Strains, Phase IV (KMG-IV): sequencing the most valuable type-strain genomes for metagenomic binning, comparative biology and taxonomic classification.</title>
        <authorList>
            <person name="Goeker M."/>
        </authorList>
    </citation>
    <scope>NUCLEOTIDE SEQUENCE [LARGE SCALE GENOMIC DNA]</scope>
    <source>
        <strain evidence="3 4">DSM 24830</strain>
    </source>
</reference>
<dbReference type="Pfam" id="PF02579">
    <property type="entry name" value="Nitro_FeMo-Co"/>
    <property type="match status" value="1"/>
</dbReference>
<dbReference type="AlphaFoldDB" id="A0A4R1EN98"/>
<feature type="domain" description="Dinitrogenase iron-molybdenum cofactor biosynthesis" evidence="2">
    <location>
        <begin position="12"/>
        <end position="97"/>
    </location>
</feature>
<dbReference type="InterPro" id="IPR003731">
    <property type="entry name" value="Di-Nase_FeMo-co_biosynth"/>
</dbReference>
<dbReference type="SUPFAM" id="SSF53146">
    <property type="entry name" value="Nitrogenase accessory factor-like"/>
    <property type="match status" value="1"/>
</dbReference>
<dbReference type="Proteomes" id="UP000294887">
    <property type="component" value="Unassembled WGS sequence"/>
</dbReference>
<accession>A0A4R1EN98</accession>
<proteinExistence type="predicted"/>
<sequence length="108" mass="12066">MKIGVTSQNFRTITGHAGKARRFFVYQLDDDKQLKELERIDLPKEMSLHETGSASHPIDELDVLITAGCGSGFERKMAERNIRLVKTSETDPLIAVNAVVEELISTHV</sequence>
<evidence type="ECO:0000259" key="2">
    <source>
        <dbReference type="Pfam" id="PF02579"/>
    </source>
</evidence>
<evidence type="ECO:0000313" key="4">
    <source>
        <dbReference type="Proteomes" id="UP000294887"/>
    </source>
</evidence>
<dbReference type="InterPro" id="IPR036105">
    <property type="entry name" value="DiNase_FeMo-co_biosyn_sf"/>
</dbReference>
<keyword evidence="4" id="KW-1185">Reference proteome</keyword>
<organism evidence="3 4">
    <name type="scientific">Cocleimonas flava</name>
    <dbReference type="NCBI Taxonomy" id="634765"/>
    <lineage>
        <taxon>Bacteria</taxon>
        <taxon>Pseudomonadati</taxon>
        <taxon>Pseudomonadota</taxon>
        <taxon>Gammaproteobacteria</taxon>
        <taxon>Thiotrichales</taxon>
        <taxon>Thiotrichaceae</taxon>
        <taxon>Cocleimonas</taxon>
    </lineage>
</organism>
<keyword evidence="1" id="KW-0535">Nitrogen fixation</keyword>
<comment type="caution">
    <text evidence="3">The sequence shown here is derived from an EMBL/GenBank/DDBJ whole genome shotgun (WGS) entry which is preliminary data.</text>
</comment>
<dbReference type="Gene3D" id="3.30.420.130">
    <property type="entry name" value="Dinitrogenase iron-molybdenum cofactor biosynthesis domain"/>
    <property type="match status" value="1"/>
</dbReference>